<organism evidence="4 5">
    <name type="scientific">Diversispora eburnea</name>
    <dbReference type="NCBI Taxonomy" id="1213867"/>
    <lineage>
        <taxon>Eukaryota</taxon>
        <taxon>Fungi</taxon>
        <taxon>Fungi incertae sedis</taxon>
        <taxon>Mucoromycota</taxon>
        <taxon>Glomeromycotina</taxon>
        <taxon>Glomeromycetes</taxon>
        <taxon>Diversisporales</taxon>
        <taxon>Diversisporaceae</taxon>
        <taxon>Diversispora</taxon>
    </lineage>
</organism>
<dbReference type="SUPFAM" id="SSF56112">
    <property type="entry name" value="Protein kinase-like (PK-like)"/>
    <property type="match status" value="1"/>
</dbReference>
<dbReference type="InterPro" id="IPR059179">
    <property type="entry name" value="MLKL-like_MCAfunc"/>
</dbReference>
<dbReference type="InterPro" id="IPR000719">
    <property type="entry name" value="Prot_kinase_dom"/>
</dbReference>
<evidence type="ECO:0000256" key="2">
    <source>
        <dbReference type="ARBA" id="ARBA00022840"/>
    </source>
</evidence>
<keyword evidence="2" id="KW-0067">ATP-binding</keyword>
<dbReference type="Pfam" id="PF07714">
    <property type="entry name" value="PK_Tyr_Ser-Thr"/>
    <property type="match status" value="1"/>
</dbReference>
<evidence type="ECO:0000313" key="5">
    <source>
        <dbReference type="Proteomes" id="UP000789706"/>
    </source>
</evidence>
<dbReference type="PROSITE" id="PS00109">
    <property type="entry name" value="PROTEIN_KINASE_TYR"/>
    <property type="match status" value="1"/>
</dbReference>
<feature type="domain" description="Protein kinase" evidence="3">
    <location>
        <begin position="216"/>
        <end position="422"/>
    </location>
</feature>
<dbReference type="EMBL" id="CAJVPK010000092">
    <property type="protein sequence ID" value="CAG8447050.1"/>
    <property type="molecule type" value="Genomic_DNA"/>
</dbReference>
<dbReference type="InterPro" id="IPR051681">
    <property type="entry name" value="Ser/Thr_Kinases-Pseudokinases"/>
</dbReference>
<dbReference type="PANTHER" id="PTHR44329">
    <property type="entry name" value="SERINE/THREONINE-PROTEIN KINASE TNNI3K-RELATED"/>
    <property type="match status" value="1"/>
</dbReference>
<dbReference type="CDD" id="cd21037">
    <property type="entry name" value="MLKL_NTD"/>
    <property type="match status" value="1"/>
</dbReference>
<gene>
    <name evidence="4" type="ORF">DEBURN_LOCUS1867</name>
</gene>
<dbReference type="Gene3D" id="1.20.930.20">
    <property type="entry name" value="Adaptor protein Cbl, N-terminal domain"/>
    <property type="match status" value="1"/>
</dbReference>
<dbReference type="OrthoDB" id="2384430at2759"/>
<evidence type="ECO:0000313" key="4">
    <source>
        <dbReference type="EMBL" id="CAG8447050.1"/>
    </source>
</evidence>
<keyword evidence="1" id="KW-0547">Nucleotide-binding</keyword>
<keyword evidence="5" id="KW-1185">Reference proteome</keyword>
<proteinExistence type="predicted"/>
<comment type="caution">
    <text evidence="4">The sequence shown here is derived from an EMBL/GenBank/DDBJ whole genome shotgun (WGS) entry which is preliminary data.</text>
</comment>
<dbReference type="Gene3D" id="1.10.510.10">
    <property type="entry name" value="Transferase(Phosphotransferase) domain 1"/>
    <property type="match status" value="1"/>
</dbReference>
<dbReference type="GO" id="GO:0007166">
    <property type="term" value="P:cell surface receptor signaling pathway"/>
    <property type="evidence" value="ECO:0007669"/>
    <property type="project" value="InterPro"/>
</dbReference>
<name>A0A9N8V7Z8_9GLOM</name>
<dbReference type="InterPro" id="IPR001245">
    <property type="entry name" value="Ser-Thr/Tyr_kinase_cat_dom"/>
</dbReference>
<dbReference type="InterPro" id="IPR036537">
    <property type="entry name" value="Adaptor_Cbl_N_dom_sf"/>
</dbReference>
<reference evidence="4" key="1">
    <citation type="submission" date="2021-06" db="EMBL/GenBank/DDBJ databases">
        <authorList>
            <person name="Kallberg Y."/>
            <person name="Tangrot J."/>
            <person name="Rosling A."/>
        </authorList>
    </citation>
    <scope>NUCLEOTIDE SEQUENCE</scope>
    <source>
        <strain evidence="4">AZ414A</strain>
    </source>
</reference>
<dbReference type="AlphaFoldDB" id="A0A9N8V7Z8"/>
<dbReference type="GO" id="GO:0004674">
    <property type="term" value="F:protein serine/threonine kinase activity"/>
    <property type="evidence" value="ECO:0007669"/>
    <property type="project" value="TreeGrafter"/>
</dbReference>
<accession>A0A9N8V7Z8</accession>
<dbReference type="GO" id="GO:0005524">
    <property type="term" value="F:ATP binding"/>
    <property type="evidence" value="ECO:0007669"/>
    <property type="project" value="UniProtKB-KW"/>
</dbReference>
<dbReference type="InterPro" id="IPR011009">
    <property type="entry name" value="Kinase-like_dom_sf"/>
</dbReference>
<evidence type="ECO:0000256" key="1">
    <source>
        <dbReference type="ARBA" id="ARBA00022741"/>
    </source>
</evidence>
<sequence length="422" mass="48655">MVNTCSNDFLNNYPSMTMQDFVIVPFVASSNIKSAAVVADAITPFVPFISDITNIVNEIISIYQTAEHNKRICGSLLSRATSAQTAINNLKIRRLENEDLFKSKDFYINFQKLTKLIDRIKKFIGEVSQIKGLSKFLSAKTIEGEFQELTTEFDGLMRVMNFTMAIQTQIQMDEDRELVKRDISEMKMYLKEIEGGIVDGMSEINSKLEDITQLNLAWQKNLLNGDEDILKSATIKLTELQEPPFPVKRGDKVYKKIRIGEEVCIKEKILKEDEKKYLNDIISQVAILKKLKESTYILKFYGIAQDANAMYMVTEWCELGNLQEYYQQYNLEWGEKAQLAVDIARGLTFLHTVCILHHDIRSENILITEYKQAKIANFNLSRGTNDPTKDIRPTIDTVRWMAPEKLNDHKKNQYTAKCEIYR</sequence>
<evidence type="ECO:0000259" key="3">
    <source>
        <dbReference type="PROSITE" id="PS50011"/>
    </source>
</evidence>
<protein>
    <submittedName>
        <fullName evidence="4">2405_t:CDS:1</fullName>
    </submittedName>
</protein>
<dbReference type="Proteomes" id="UP000789706">
    <property type="component" value="Unassembled WGS sequence"/>
</dbReference>
<dbReference type="PROSITE" id="PS50011">
    <property type="entry name" value="PROTEIN_KINASE_DOM"/>
    <property type="match status" value="1"/>
</dbReference>
<dbReference type="PANTHER" id="PTHR44329:SF298">
    <property type="entry name" value="MIXED LINEAGE KINASE DOMAIN-LIKE PROTEIN"/>
    <property type="match status" value="1"/>
</dbReference>
<dbReference type="InterPro" id="IPR008266">
    <property type="entry name" value="Tyr_kinase_AS"/>
</dbReference>